<keyword evidence="2" id="KW-0472">Membrane</keyword>
<dbReference type="RefSeq" id="XP_004987724.1">
    <property type="nucleotide sequence ID" value="XM_004987667.1"/>
</dbReference>
<dbReference type="AlphaFoldDB" id="F2UST0"/>
<feature type="transmembrane region" description="Helical" evidence="2">
    <location>
        <begin position="336"/>
        <end position="364"/>
    </location>
</feature>
<feature type="transmembrane region" description="Helical" evidence="2">
    <location>
        <begin position="21"/>
        <end position="46"/>
    </location>
</feature>
<sequence>MLTSSICTTGKRKPKQRRQHGAEAGFASAQWLLLVLVLCGLGGWALMGEILEVDNVCPSTLFNSSDSGKAIPHFATPFRPPRSNDSDRHDKFRNTTSHVYISLTLIPAAGMTLVISTLITIWRRLASLETAAGETAGEGDGADGADRKPSGSPTNTPAPAKSNERCAPLQGDLSSDPSTNHQRLNQGMATPTSHRQRCDCCCLVPCRAASTTSSLSMDKENGVAGAWKRALTKAVAFGKGFLSMMTWVYTGRDNARKASLPQWLLFACLLGALYTLVTFMASTYPFEDEQPEVLLTIAVVSGVCIVTTAFAGTLQQLHVSFRQRYHFESAPDRDTALARLVTSSTTILIVQLFLWCFMLSYAYATLPCLPRWTKKKGGISDDARYTFGLLSLRFWGTVNLSFHLLFTFVWWLVEVSAGHTSVQRLLRLSASPTSVTTGLIILLNTVIVGGCFSMVFSPQPSILFEDKPQRNVTPLLAGPLTYMFYPLWAVTFLLTFGSAILAALVPGFNKDGEGFAVFISYRHGADDNLAGVLYTGITFQSREYLSETQSLRVFLDVAKLKGGEDWMEGFLQALTTSKVYVPIFSWWRLSESMAAEGEAAPPECVGGSLGTLGGTGRDQDNFLLELIVAYELLEQGHLAAVVPILSGGISGTDSYYCDMLGSTGPKPGGSAEVELCLSDDPLEKTNATAMQVLNNIPGMRQFETAPSYWTPRQIVRRLLDKATHGFVMRAGEEPRILHEDAVTVILDAYRELDVRTPGEDTSHKQ</sequence>
<organism evidence="5">
    <name type="scientific">Salpingoeca rosetta (strain ATCC 50818 / BSB-021)</name>
    <dbReference type="NCBI Taxonomy" id="946362"/>
    <lineage>
        <taxon>Eukaryota</taxon>
        <taxon>Choanoflagellata</taxon>
        <taxon>Craspedida</taxon>
        <taxon>Salpingoecidae</taxon>
        <taxon>Salpingoeca</taxon>
    </lineage>
</organism>
<dbReference type="InterPro" id="IPR000157">
    <property type="entry name" value="TIR_dom"/>
</dbReference>
<feature type="transmembrane region" description="Helical" evidence="2">
    <location>
        <begin position="263"/>
        <end position="281"/>
    </location>
</feature>
<evidence type="ECO:0000313" key="4">
    <source>
        <dbReference type="EMBL" id="EGD81189.1"/>
    </source>
</evidence>
<evidence type="ECO:0000313" key="5">
    <source>
        <dbReference type="Proteomes" id="UP000007799"/>
    </source>
</evidence>
<keyword evidence="5" id="KW-1185">Reference proteome</keyword>
<evidence type="ECO:0000256" key="2">
    <source>
        <dbReference type="SAM" id="Phobius"/>
    </source>
</evidence>
<evidence type="ECO:0000256" key="1">
    <source>
        <dbReference type="SAM" id="MobiDB-lite"/>
    </source>
</evidence>
<dbReference type="KEGG" id="sre:PTSG_11226"/>
<accession>F2UST0</accession>
<evidence type="ECO:0000259" key="3">
    <source>
        <dbReference type="PROSITE" id="PS50104"/>
    </source>
</evidence>
<dbReference type="Proteomes" id="UP000007799">
    <property type="component" value="Unassembled WGS sequence"/>
</dbReference>
<proteinExistence type="predicted"/>
<dbReference type="GeneID" id="16068248"/>
<keyword evidence="2" id="KW-0812">Transmembrane</keyword>
<feature type="transmembrane region" description="Helical" evidence="2">
    <location>
        <begin position="99"/>
        <end position="122"/>
    </location>
</feature>
<feature type="transmembrane region" description="Helical" evidence="2">
    <location>
        <begin position="483"/>
        <end position="505"/>
    </location>
</feature>
<dbReference type="SUPFAM" id="SSF52200">
    <property type="entry name" value="Toll/Interleukin receptor TIR domain"/>
    <property type="match status" value="1"/>
</dbReference>
<dbReference type="PROSITE" id="PS50104">
    <property type="entry name" value="TIR"/>
    <property type="match status" value="1"/>
</dbReference>
<dbReference type="Gene3D" id="3.40.50.10140">
    <property type="entry name" value="Toll/interleukin-1 receptor homology (TIR) domain"/>
    <property type="match status" value="1"/>
</dbReference>
<gene>
    <name evidence="4" type="ORF">PTSG_11226</name>
</gene>
<dbReference type="EMBL" id="GL832996">
    <property type="protein sequence ID" value="EGD81189.1"/>
    <property type="molecule type" value="Genomic_DNA"/>
</dbReference>
<dbReference type="InterPro" id="IPR035897">
    <property type="entry name" value="Toll_tir_struct_dom_sf"/>
</dbReference>
<dbReference type="InParanoid" id="F2UST0"/>
<keyword evidence="2" id="KW-1133">Transmembrane helix</keyword>
<feature type="domain" description="TIR" evidence="3">
    <location>
        <begin position="513"/>
        <end position="677"/>
    </location>
</feature>
<reference evidence="4" key="1">
    <citation type="submission" date="2009-08" db="EMBL/GenBank/DDBJ databases">
        <title>Annotation of Salpingoeca rosetta.</title>
        <authorList>
            <consortium name="The Broad Institute Genome Sequencing Platform"/>
            <person name="Russ C."/>
            <person name="Cuomo C."/>
            <person name="Burger G."/>
            <person name="Gray M.W."/>
            <person name="Holland P.W.H."/>
            <person name="King N."/>
            <person name="Lang F.B.F."/>
            <person name="Roger A.J."/>
            <person name="Ruiz-Trillo I."/>
            <person name="Young S.K."/>
            <person name="Zeng Q."/>
            <person name="Gargeya S."/>
            <person name="Alvarado L."/>
            <person name="Berlin A."/>
            <person name="Chapman S.B."/>
            <person name="Chen Z."/>
            <person name="Freedman E."/>
            <person name="Gellesch M."/>
            <person name="Goldberg J."/>
            <person name="Griggs A."/>
            <person name="Gujja S."/>
            <person name="Heilman E."/>
            <person name="Heiman D."/>
            <person name="Howarth C."/>
            <person name="Mehta T."/>
            <person name="Neiman D."/>
            <person name="Pearson M."/>
            <person name="Roberts A."/>
            <person name="Saif S."/>
            <person name="Shea T."/>
            <person name="Shenoy N."/>
            <person name="Sisk P."/>
            <person name="Stolte C."/>
            <person name="Sykes S."/>
            <person name="White J."/>
            <person name="Yandava C."/>
            <person name="Haas B."/>
            <person name="Nusbaum C."/>
            <person name="Birren B."/>
        </authorList>
    </citation>
    <scope>NUCLEOTIDE SEQUENCE [LARGE SCALE GENOMIC DNA]</scope>
    <source>
        <strain evidence="4">ATCC 50818</strain>
    </source>
</reference>
<feature type="transmembrane region" description="Helical" evidence="2">
    <location>
        <begin position="394"/>
        <end position="413"/>
    </location>
</feature>
<feature type="compositionally biased region" description="Polar residues" evidence="1">
    <location>
        <begin position="172"/>
        <end position="193"/>
    </location>
</feature>
<feature type="transmembrane region" description="Helical" evidence="2">
    <location>
        <begin position="293"/>
        <end position="315"/>
    </location>
</feature>
<dbReference type="eggNOG" id="ENOG502T0GA">
    <property type="taxonomic scope" value="Eukaryota"/>
</dbReference>
<dbReference type="GO" id="GO:0007165">
    <property type="term" value="P:signal transduction"/>
    <property type="evidence" value="ECO:0007669"/>
    <property type="project" value="InterPro"/>
</dbReference>
<feature type="region of interest" description="Disordered" evidence="1">
    <location>
        <begin position="133"/>
        <end position="193"/>
    </location>
</feature>
<protein>
    <recommendedName>
        <fullName evidence="3">TIR domain-containing protein</fullName>
    </recommendedName>
</protein>
<name>F2UST0_SALR5</name>
<feature type="transmembrane region" description="Helical" evidence="2">
    <location>
        <begin position="434"/>
        <end position="456"/>
    </location>
</feature>